<evidence type="ECO:0000313" key="3">
    <source>
        <dbReference type="Proteomes" id="UP001158576"/>
    </source>
</evidence>
<keyword evidence="3" id="KW-1185">Reference proteome</keyword>
<evidence type="ECO:0000313" key="2">
    <source>
        <dbReference type="EMBL" id="CAG5079768.1"/>
    </source>
</evidence>
<dbReference type="EMBL" id="OU015568">
    <property type="protein sequence ID" value="CAG5079768.1"/>
    <property type="molecule type" value="Genomic_DNA"/>
</dbReference>
<dbReference type="SUPFAM" id="SSF50729">
    <property type="entry name" value="PH domain-like"/>
    <property type="match status" value="1"/>
</dbReference>
<dbReference type="CDD" id="cd00934">
    <property type="entry name" value="PTB"/>
    <property type="match status" value="1"/>
</dbReference>
<name>A0ABN7RK66_OIKDI</name>
<accession>A0ABN7RK66</accession>
<sequence length="176" mass="20288">MEAKVFQMVRYCGCVEIVESFANLEDSKKEEVAEFSVYTLTRASNSNFFPSPCVNRTVQITEEELKRIVGRKKAVPEKSEELYTVIITPYSIKICKKEKKPFHYSELETVMTEKAKFSMNLVSFASLDFDIFVSFVAKNDDGTHRAGYVLECSDNDSAGQMFDVIKQFFKEPRIYF</sequence>
<protein>
    <submittedName>
        <fullName evidence="2">Oidioi.mRNA.OKI2018_I69.PAR.g9360.t1.cds</fullName>
    </submittedName>
</protein>
<dbReference type="InterPro" id="IPR011993">
    <property type="entry name" value="PH-like_dom_sf"/>
</dbReference>
<feature type="domain" description="PID" evidence="1">
    <location>
        <begin position="9"/>
        <end position="170"/>
    </location>
</feature>
<reference evidence="2 3" key="1">
    <citation type="submission" date="2021-04" db="EMBL/GenBank/DDBJ databases">
        <authorList>
            <person name="Bliznina A."/>
        </authorList>
    </citation>
    <scope>NUCLEOTIDE SEQUENCE [LARGE SCALE GENOMIC DNA]</scope>
</reference>
<proteinExistence type="predicted"/>
<dbReference type="InterPro" id="IPR006020">
    <property type="entry name" value="PTB/PI_dom"/>
</dbReference>
<dbReference type="Gene3D" id="2.30.29.30">
    <property type="entry name" value="Pleckstrin-homology domain (PH domain)/Phosphotyrosine-binding domain (PTB)"/>
    <property type="match status" value="1"/>
</dbReference>
<dbReference type="Proteomes" id="UP001158576">
    <property type="component" value="Chromosome PAR"/>
</dbReference>
<dbReference type="Pfam" id="PF00640">
    <property type="entry name" value="PID"/>
    <property type="match status" value="1"/>
</dbReference>
<organism evidence="2 3">
    <name type="scientific">Oikopleura dioica</name>
    <name type="common">Tunicate</name>
    <dbReference type="NCBI Taxonomy" id="34765"/>
    <lineage>
        <taxon>Eukaryota</taxon>
        <taxon>Metazoa</taxon>
        <taxon>Chordata</taxon>
        <taxon>Tunicata</taxon>
        <taxon>Appendicularia</taxon>
        <taxon>Copelata</taxon>
        <taxon>Oikopleuridae</taxon>
        <taxon>Oikopleura</taxon>
    </lineage>
</organism>
<evidence type="ECO:0000259" key="1">
    <source>
        <dbReference type="Pfam" id="PF00640"/>
    </source>
</evidence>
<gene>
    <name evidence="2" type="ORF">OKIOD_LOCUS918</name>
</gene>